<dbReference type="Gene3D" id="3.30.300.30">
    <property type="match status" value="1"/>
</dbReference>
<protein>
    <submittedName>
        <fullName evidence="3">AMP-dependent synthetase/ligase</fullName>
    </submittedName>
</protein>
<dbReference type="GO" id="GO:0016405">
    <property type="term" value="F:CoA-ligase activity"/>
    <property type="evidence" value="ECO:0007669"/>
    <property type="project" value="TreeGrafter"/>
</dbReference>
<reference evidence="3" key="1">
    <citation type="submission" date="2022-12" db="EMBL/GenBank/DDBJ databases">
        <authorList>
            <person name="Petersen C."/>
        </authorList>
    </citation>
    <scope>NUCLEOTIDE SEQUENCE</scope>
    <source>
        <strain evidence="3">IBT 35673</strain>
    </source>
</reference>
<dbReference type="EMBL" id="JAPZBQ010000003">
    <property type="protein sequence ID" value="KAJ5339955.1"/>
    <property type="molecule type" value="Genomic_DNA"/>
</dbReference>
<dbReference type="Pfam" id="PF13193">
    <property type="entry name" value="AMP-binding_C"/>
    <property type="match status" value="1"/>
</dbReference>
<dbReference type="InterPro" id="IPR000873">
    <property type="entry name" value="AMP-dep_synth/lig_dom"/>
</dbReference>
<evidence type="ECO:0000259" key="2">
    <source>
        <dbReference type="Pfam" id="PF13193"/>
    </source>
</evidence>
<dbReference type="CDD" id="cd05911">
    <property type="entry name" value="Firefly_Luc_like"/>
    <property type="match status" value="1"/>
</dbReference>
<dbReference type="InterPro" id="IPR042099">
    <property type="entry name" value="ANL_N_sf"/>
</dbReference>
<evidence type="ECO:0000259" key="1">
    <source>
        <dbReference type="Pfam" id="PF00501"/>
    </source>
</evidence>
<gene>
    <name evidence="3" type="ORF">N7452_006683</name>
</gene>
<comment type="caution">
    <text evidence="3">The sequence shown here is derived from an EMBL/GenBank/DDBJ whole genome shotgun (WGS) entry which is preliminary data.</text>
</comment>
<dbReference type="Pfam" id="PF00501">
    <property type="entry name" value="AMP-binding"/>
    <property type="match status" value="1"/>
</dbReference>
<organism evidence="3 4">
    <name type="scientific">Penicillium brevicompactum</name>
    <dbReference type="NCBI Taxonomy" id="5074"/>
    <lineage>
        <taxon>Eukaryota</taxon>
        <taxon>Fungi</taxon>
        <taxon>Dikarya</taxon>
        <taxon>Ascomycota</taxon>
        <taxon>Pezizomycotina</taxon>
        <taxon>Eurotiomycetes</taxon>
        <taxon>Eurotiomycetidae</taxon>
        <taxon>Eurotiales</taxon>
        <taxon>Aspergillaceae</taxon>
        <taxon>Penicillium</taxon>
    </lineage>
</organism>
<sequence>MIFEPAERTLLPTKDLLSYIFDNPSYDQDQPIYIDVHNPSRSISCNQARKLIRQLIAGLRAAGLQQGDCVLIHSFNDINYSILVLAIIGAGGIFTGSNPSYTPHELAHHINASQTKFLISEPEILDSLLNAAKQTKIPENRIWVFDNLGQSVPNGMRSWKHLFDAGEDDWVRFNNLDTARQTTAARLFSSGTTGLPKAVMITHYNLIAQHELVHAATSRPFPTSRVIAMPVFHASAAPVTHITTLKAGNVAYMMRRFDLEKYLQTVEKYDVTDLAMVPPIVIGILMSPISKQRPYLKKTRIASCGAAPLDKGIQARFRSLMGYNSPFTQVWGMTETSCVATCFPYPEHDDTGSVGRLIANLEAKLIDEDGNNISAYGVRGELCVRGPTVTPGYFNNPAANSESFDSDGWFKTGDIAYCDKSTRKWYIVDRRKELIKVRGFQVAPPELEAVLLSHPQIVDAAVIGITFPNADTEFPRAYVVRRPGESGSHLTEDDIQKFILTRLAKYKALTGGVKFVGAISRNPSGKILKRVLREDAKREIEAGSIKPKL</sequence>
<dbReference type="PANTHER" id="PTHR24096:SF265">
    <property type="entry name" value="ENZYME, PUTATIVE (AFU_ORTHOLOGUE AFUA_5G14270)-RELATED"/>
    <property type="match status" value="1"/>
</dbReference>
<dbReference type="InterPro" id="IPR025110">
    <property type="entry name" value="AMP-bd_C"/>
</dbReference>
<name>A0A9W9QMD9_PENBR</name>
<dbReference type="Proteomes" id="UP001147695">
    <property type="component" value="Unassembled WGS sequence"/>
</dbReference>
<evidence type="ECO:0000313" key="4">
    <source>
        <dbReference type="Proteomes" id="UP001147695"/>
    </source>
</evidence>
<dbReference type="AlphaFoldDB" id="A0A9W9QMD9"/>
<proteinExistence type="predicted"/>
<dbReference type="SUPFAM" id="SSF56801">
    <property type="entry name" value="Acetyl-CoA synthetase-like"/>
    <property type="match status" value="1"/>
</dbReference>
<reference evidence="3" key="2">
    <citation type="journal article" date="2023" name="IMA Fungus">
        <title>Comparative genomic study of the Penicillium genus elucidates a diverse pangenome and 15 lateral gene transfer events.</title>
        <authorList>
            <person name="Petersen C."/>
            <person name="Sorensen T."/>
            <person name="Nielsen M.R."/>
            <person name="Sondergaard T.E."/>
            <person name="Sorensen J.L."/>
            <person name="Fitzpatrick D.A."/>
            <person name="Frisvad J.C."/>
            <person name="Nielsen K.L."/>
        </authorList>
    </citation>
    <scope>NUCLEOTIDE SEQUENCE</scope>
    <source>
        <strain evidence="3">IBT 35673</strain>
    </source>
</reference>
<dbReference type="PANTHER" id="PTHR24096">
    <property type="entry name" value="LONG-CHAIN-FATTY-ACID--COA LIGASE"/>
    <property type="match status" value="1"/>
</dbReference>
<accession>A0A9W9QMD9</accession>
<dbReference type="Gene3D" id="3.40.50.12780">
    <property type="entry name" value="N-terminal domain of ligase-like"/>
    <property type="match status" value="1"/>
</dbReference>
<feature type="domain" description="AMP-dependent synthetase/ligase" evidence="1">
    <location>
        <begin position="29"/>
        <end position="394"/>
    </location>
</feature>
<feature type="domain" description="AMP-binding enzyme C-terminal" evidence="2">
    <location>
        <begin position="446"/>
        <end position="526"/>
    </location>
</feature>
<dbReference type="InterPro" id="IPR045851">
    <property type="entry name" value="AMP-bd_C_sf"/>
</dbReference>
<dbReference type="GO" id="GO:0019748">
    <property type="term" value="P:secondary metabolic process"/>
    <property type="evidence" value="ECO:0007669"/>
    <property type="project" value="TreeGrafter"/>
</dbReference>
<evidence type="ECO:0000313" key="3">
    <source>
        <dbReference type="EMBL" id="KAJ5339955.1"/>
    </source>
</evidence>